<accession>A0ABY5PDK7</accession>
<name>A0ABY5PDK7_9ACTN</name>
<comment type="function">
    <text evidence="11">Catalyzes the ATP-dependent phosphorylation of fructose-l-phosphate to fructose-l,6-bisphosphate.</text>
</comment>
<gene>
    <name evidence="13" type="primary">pfkB</name>
    <name evidence="13" type="ORF">LRS13_18750</name>
</gene>
<organism evidence="13 14">
    <name type="scientific">Svornostia abyssi</name>
    <dbReference type="NCBI Taxonomy" id="2898438"/>
    <lineage>
        <taxon>Bacteria</taxon>
        <taxon>Bacillati</taxon>
        <taxon>Actinomycetota</taxon>
        <taxon>Thermoleophilia</taxon>
        <taxon>Solirubrobacterales</taxon>
        <taxon>Baekduiaceae</taxon>
        <taxon>Svornostia</taxon>
    </lineage>
</organism>
<dbReference type="Proteomes" id="UP001058860">
    <property type="component" value="Chromosome"/>
</dbReference>
<evidence type="ECO:0000313" key="13">
    <source>
        <dbReference type="EMBL" id="UUY02708.1"/>
    </source>
</evidence>
<evidence type="ECO:0000256" key="10">
    <source>
        <dbReference type="PIRNR" id="PIRNR000535"/>
    </source>
</evidence>
<dbReference type="Pfam" id="PF00294">
    <property type="entry name" value="PfkB"/>
    <property type="match status" value="1"/>
</dbReference>
<dbReference type="PANTHER" id="PTHR46566">
    <property type="entry name" value="1-PHOSPHOFRUCTOKINASE-RELATED"/>
    <property type="match status" value="1"/>
</dbReference>
<comment type="similarity">
    <text evidence="1 11">Belongs to the carbohydrate kinase PfkB family.</text>
</comment>
<proteinExistence type="inferred from homology"/>
<dbReference type="SUPFAM" id="SSF53613">
    <property type="entry name" value="Ribokinase-like"/>
    <property type="match status" value="1"/>
</dbReference>
<dbReference type="PANTHER" id="PTHR46566:SF5">
    <property type="entry name" value="1-PHOSPHOFRUCTOKINASE"/>
    <property type="match status" value="1"/>
</dbReference>
<evidence type="ECO:0000256" key="6">
    <source>
        <dbReference type="ARBA" id="ARBA00022777"/>
    </source>
</evidence>
<dbReference type="Gene3D" id="3.40.1190.20">
    <property type="match status" value="1"/>
</dbReference>
<dbReference type="InterPro" id="IPR002173">
    <property type="entry name" value="Carboh/pur_kinase_PfkB_CS"/>
</dbReference>
<evidence type="ECO:0000313" key="14">
    <source>
        <dbReference type="Proteomes" id="UP001058860"/>
    </source>
</evidence>
<feature type="domain" description="Carbohydrate kinase PfkB" evidence="12">
    <location>
        <begin position="9"/>
        <end position="290"/>
    </location>
</feature>
<evidence type="ECO:0000256" key="8">
    <source>
        <dbReference type="ARBA" id="ARBA00032802"/>
    </source>
</evidence>
<evidence type="ECO:0000256" key="7">
    <source>
        <dbReference type="ARBA" id="ARBA00022840"/>
    </source>
</evidence>
<evidence type="ECO:0000256" key="2">
    <source>
        <dbReference type="ARBA" id="ARBA00012131"/>
    </source>
</evidence>
<evidence type="ECO:0000256" key="1">
    <source>
        <dbReference type="ARBA" id="ARBA00010688"/>
    </source>
</evidence>
<dbReference type="EMBL" id="CP088295">
    <property type="protein sequence ID" value="UUY02708.1"/>
    <property type="molecule type" value="Genomic_DNA"/>
</dbReference>
<dbReference type="InterPro" id="IPR022463">
    <property type="entry name" value="1-PFruKinase"/>
</dbReference>
<dbReference type="NCBIfam" id="TIGR03168">
    <property type="entry name" value="1-PFK"/>
    <property type="match status" value="1"/>
</dbReference>
<evidence type="ECO:0000256" key="9">
    <source>
        <dbReference type="ARBA" id="ARBA00047745"/>
    </source>
</evidence>
<keyword evidence="5 11" id="KW-0547">Nucleotide-binding</keyword>
<dbReference type="InterPro" id="IPR011611">
    <property type="entry name" value="PfkB_dom"/>
</dbReference>
<dbReference type="EC" id="2.7.1.56" evidence="2 11"/>
<comment type="catalytic activity">
    <reaction evidence="9 11">
        <text>beta-D-fructose 1-phosphate + ATP = beta-D-fructose 1,6-bisphosphate + ADP + H(+)</text>
        <dbReference type="Rhea" id="RHEA:14213"/>
        <dbReference type="ChEBI" id="CHEBI:15378"/>
        <dbReference type="ChEBI" id="CHEBI:30616"/>
        <dbReference type="ChEBI" id="CHEBI:32966"/>
        <dbReference type="ChEBI" id="CHEBI:138881"/>
        <dbReference type="ChEBI" id="CHEBI:456216"/>
        <dbReference type="EC" id="2.7.1.56"/>
    </reaction>
</comment>
<evidence type="ECO:0000256" key="5">
    <source>
        <dbReference type="ARBA" id="ARBA00022741"/>
    </source>
</evidence>
<keyword evidence="6 11" id="KW-0418">Kinase</keyword>
<reference evidence="14" key="1">
    <citation type="submission" date="2021-11" db="EMBL/GenBank/DDBJ databases">
        <title>Cultivation dependent microbiological survey of springs from the worlds oldest radium mine currently devoted to the extraction of radon-saturated water.</title>
        <authorList>
            <person name="Kapinusova G."/>
            <person name="Smrhova T."/>
            <person name="Strejcek M."/>
            <person name="Suman J."/>
            <person name="Jani K."/>
            <person name="Pajer P."/>
            <person name="Uhlik O."/>
        </authorList>
    </citation>
    <scope>NUCLEOTIDE SEQUENCE [LARGE SCALE GENOMIC DNA]</scope>
    <source>
        <strain evidence="14">J379</strain>
    </source>
</reference>
<evidence type="ECO:0000259" key="12">
    <source>
        <dbReference type="Pfam" id="PF00294"/>
    </source>
</evidence>
<dbReference type="GO" id="GO:0008662">
    <property type="term" value="F:1-phosphofructokinase activity"/>
    <property type="evidence" value="ECO:0007669"/>
    <property type="project" value="UniProtKB-EC"/>
</dbReference>
<dbReference type="RefSeq" id="WP_353863230.1">
    <property type="nucleotide sequence ID" value="NZ_CP088295.1"/>
</dbReference>
<keyword evidence="7 11" id="KW-0067">ATP-binding</keyword>
<dbReference type="InterPro" id="IPR029056">
    <property type="entry name" value="Ribokinase-like"/>
</dbReference>
<dbReference type="PROSITE" id="PS00584">
    <property type="entry name" value="PFKB_KINASES_2"/>
    <property type="match status" value="1"/>
</dbReference>
<dbReference type="InterPro" id="IPR017583">
    <property type="entry name" value="Tagatose/fructose_Pkinase"/>
</dbReference>
<evidence type="ECO:0000256" key="11">
    <source>
        <dbReference type="RuleBase" id="RU369061"/>
    </source>
</evidence>
<protein>
    <recommendedName>
        <fullName evidence="3 11">1-phosphofructokinase</fullName>
        <shortName evidence="11">Fru1PK</shortName>
        <ecNumber evidence="2 11">2.7.1.56</ecNumber>
    </recommendedName>
    <alternativeName>
        <fullName evidence="8 11">Fructose 1-phosphate kinase</fullName>
    </alternativeName>
</protein>
<keyword evidence="4 10" id="KW-0808">Transferase</keyword>
<keyword evidence="14" id="KW-1185">Reference proteome</keyword>
<dbReference type="CDD" id="cd01164">
    <property type="entry name" value="FruK_PfkB_like"/>
    <property type="match status" value="1"/>
</dbReference>
<dbReference type="NCBIfam" id="TIGR03828">
    <property type="entry name" value="pfkB"/>
    <property type="match status" value="1"/>
</dbReference>
<evidence type="ECO:0000256" key="4">
    <source>
        <dbReference type="ARBA" id="ARBA00022679"/>
    </source>
</evidence>
<dbReference type="PIRSF" id="PIRSF000535">
    <property type="entry name" value="1PFK/6PFK/LacC"/>
    <property type="match status" value="1"/>
</dbReference>
<sequence>MIVTFTANPSLDRTAELDALVRGEVLRTSPARVDAGGKGVNVTRALHANGIASVAVLPSGGFEGQQLAGLLAAEGLHTKTVPIAGRIRANITIAEADGTTTKLNEPGPLLAEAEVAALGEALVQTASGSAWVVLAGSLPPGAPDDLYAELTERLHHIGARVAVDAEGPLLRATLAAGPDVIKPNDEELADATGLPVETPQDAVAAARVLQEHGARTVLASLGARGAVLVEETGAHHASALVRRPRSTVGAGDATLAGFLSVGAVGPDALMTAVAWGAAAVSLPGSRMPSPADLDPAAVRLVALDSEEVPK</sequence>
<evidence type="ECO:0000256" key="3">
    <source>
        <dbReference type="ARBA" id="ARBA00013596"/>
    </source>
</evidence>